<dbReference type="PANTHER" id="PTHR47572:SF4">
    <property type="entry name" value="LACTONASE DRP35"/>
    <property type="match status" value="1"/>
</dbReference>
<dbReference type="EMBL" id="SHKN01000007">
    <property type="protein sequence ID" value="RZT91138.1"/>
    <property type="molecule type" value="Genomic_DNA"/>
</dbReference>
<gene>
    <name evidence="4" type="ORF">EV201_3351</name>
</gene>
<dbReference type="InterPro" id="IPR011042">
    <property type="entry name" value="6-blade_b-propeller_TolB-like"/>
</dbReference>
<keyword evidence="5" id="KW-1185">Reference proteome</keyword>
<dbReference type="Gene3D" id="2.120.10.30">
    <property type="entry name" value="TolB, C-terminal domain"/>
    <property type="match status" value="1"/>
</dbReference>
<organism evidence="4 5">
    <name type="scientific">Ancylomarina subtilis</name>
    <dbReference type="NCBI Taxonomy" id="1639035"/>
    <lineage>
        <taxon>Bacteria</taxon>
        <taxon>Pseudomonadati</taxon>
        <taxon>Bacteroidota</taxon>
        <taxon>Bacteroidia</taxon>
        <taxon>Marinilabiliales</taxon>
        <taxon>Marinifilaceae</taxon>
        <taxon>Ancylomarina</taxon>
    </lineage>
</organism>
<reference evidence="4 5" key="1">
    <citation type="submission" date="2019-02" db="EMBL/GenBank/DDBJ databases">
        <title>Genomic Encyclopedia of Type Strains, Phase IV (KMG-IV): sequencing the most valuable type-strain genomes for metagenomic binning, comparative biology and taxonomic classification.</title>
        <authorList>
            <person name="Goeker M."/>
        </authorList>
    </citation>
    <scope>NUCLEOTIDE SEQUENCE [LARGE SCALE GENOMIC DNA]</scope>
    <source>
        <strain evidence="4 5">DSM 28825</strain>
    </source>
</reference>
<evidence type="ECO:0000256" key="1">
    <source>
        <dbReference type="ARBA" id="ARBA00022801"/>
    </source>
</evidence>
<proteinExistence type="predicted"/>
<dbReference type="RefSeq" id="WP_165389689.1">
    <property type="nucleotide sequence ID" value="NZ_SHKN01000007.1"/>
</dbReference>
<evidence type="ECO:0000259" key="3">
    <source>
        <dbReference type="Pfam" id="PF08450"/>
    </source>
</evidence>
<feature type="signal peptide" evidence="2">
    <location>
        <begin position="1"/>
        <end position="20"/>
    </location>
</feature>
<dbReference type="Proteomes" id="UP000293562">
    <property type="component" value="Unassembled WGS sequence"/>
</dbReference>
<dbReference type="Pfam" id="PF08450">
    <property type="entry name" value="SGL"/>
    <property type="match status" value="1"/>
</dbReference>
<comment type="caution">
    <text evidence="4">The sequence shown here is derived from an EMBL/GenBank/DDBJ whole genome shotgun (WGS) entry which is preliminary data.</text>
</comment>
<feature type="domain" description="SMP-30/Gluconolactonase/LRE-like region" evidence="3">
    <location>
        <begin position="26"/>
        <end position="219"/>
    </location>
</feature>
<dbReference type="SUPFAM" id="SSF101898">
    <property type="entry name" value="NHL repeat"/>
    <property type="match status" value="1"/>
</dbReference>
<evidence type="ECO:0000313" key="4">
    <source>
        <dbReference type="EMBL" id="RZT91138.1"/>
    </source>
</evidence>
<evidence type="ECO:0000313" key="5">
    <source>
        <dbReference type="Proteomes" id="UP000293562"/>
    </source>
</evidence>
<dbReference type="InterPro" id="IPR051262">
    <property type="entry name" value="SMP-30/CGR1_Lactonase"/>
</dbReference>
<feature type="chain" id="PRO_5020659605" evidence="2">
    <location>
        <begin position="21"/>
        <end position="263"/>
    </location>
</feature>
<accession>A0A4Q7V942</accession>
<sequence length="263" mass="28590">MIKHFVIFSLLLLVSGISMSQSYNNPESIIYDQAADRYFISNKGGNTIVQLNSDNELTNFVTSGLNAPKGLLIVGDTLVSVNNTSVQGFLLSDGSRVFNVAIEGAVFMNDVTTDNRGNLYVSDTSTGVIFQISLKTGKYSSLVSNLKNPNGLLYDLERNSILICNWGNNAKIQSFNLSDSTLSDLVTTELSNLDGLAGDDAGNIYVSSWGSNAVYRFDSSFKNPPVLISEGHDGPADIFIIKDKKRLCVPNFNSGKIEFVNLD</sequence>
<dbReference type="AlphaFoldDB" id="A0A4Q7V942"/>
<dbReference type="GO" id="GO:0016787">
    <property type="term" value="F:hydrolase activity"/>
    <property type="evidence" value="ECO:0007669"/>
    <property type="project" value="UniProtKB-KW"/>
</dbReference>
<protein>
    <submittedName>
        <fullName evidence="4">Sugar lactone lactonase YvrE</fullName>
    </submittedName>
</protein>
<keyword evidence="2" id="KW-0732">Signal</keyword>
<dbReference type="InterPro" id="IPR013658">
    <property type="entry name" value="SGL"/>
</dbReference>
<keyword evidence="1" id="KW-0378">Hydrolase</keyword>
<name>A0A4Q7V942_9BACT</name>
<dbReference type="PANTHER" id="PTHR47572">
    <property type="entry name" value="LIPOPROTEIN-RELATED"/>
    <property type="match status" value="1"/>
</dbReference>
<evidence type="ECO:0000256" key="2">
    <source>
        <dbReference type="SAM" id="SignalP"/>
    </source>
</evidence>